<dbReference type="AlphaFoldDB" id="A0A972GPE8"/>
<evidence type="ECO:0000313" key="2">
    <source>
        <dbReference type="EMBL" id="NOU91979.1"/>
    </source>
</evidence>
<comment type="caution">
    <text evidence="2">The sequence shown here is derived from an EMBL/GenBank/DDBJ whole genome shotgun (WGS) entry which is preliminary data.</text>
</comment>
<feature type="domain" description="Treble clef zinc finger" evidence="1">
    <location>
        <begin position="143"/>
        <end position="194"/>
    </location>
</feature>
<sequence length="582" mass="67273">MKNKKYSIKDMRLLAQKREGLCLSEEYITATSHLWWKCKNPNHDEWRATPNKIMQGRWCPKCGREVTANKQRGAIEEMVELATRRNGKCLSTDYVNNNTKLLWECEHGHTWLATSEKIKGGRWCPKCGINRRSALRRSSLEIMQQLAKKQNGECLSTQYTDSQTKLTWKCEKGHVFDAQPNNVSYGKWCPRCSNEKVGLLSRLPFEVIVQAAAEKGGACLSNEDDYFAGNSLLMWQCSEGHIWKTRAASIRRGSWCPVCNRGFNERKCHLILEELLGKPFEKNRDVLEGYELDGYNAEIGIAFEYHGLQHYEYVEIFHRSIENFHKQKERDRFKRKLCENKGICLISVPYTVSHDDTLFSNFIYLSLKKKKIDCKPPRKDLDLKTVRIKKTNDLLELKRHAENRGGTCLSEVYLGSEVKLPWKCAKGHIWEAIPYSVKSGTWCPVCGSLKMSIEEMHETAASRGGKCLSETYVNNITPLLWVCSENHEWYAKPTRVKAGSWCPVCDDMDRRKKHYKEVVTAVESKGGKCLSVWEDYTNNRAKLQFECSHGHQWQAIPTTVKKGSWCPWCYRGRKTESKLSFD</sequence>
<dbReference type="EMBL" id="WHOD01000008">
    <property type="protein sequence ID" value="NOU91979.1"/>
    <property type="molecule type" value="Genomic_DNA"/>
</dbReference>
<dbReference type="Proteomes" id="UP000641588">
    <property type="component" value="Unassembled WGS sequence"/>
</dbReference>
<accession>A0A972GPE8</accession>
<keyword evidence="3" id="KW-1185">Reference proteome</keyword>
<feature type="domain" description="Treble clef zinc finger" evidence="1">
    <location>
        <begin position="402"/>
        <end position="447"/>
    </location>
</feature>
<evidence type="ECO:0000313" key="3">
    <source>
        <dbReference type="Proteomes" id="UP000641588"/>
    </source>
</evidence>
<dbReference type="RefSeq" id="WP_171650159.1">
    <property type="nucleotide sequence ID" value="NZ_WHOD01000008.1"/>
</dbReference>
<protein>
    <recommendedName>
        <fullName evidence="1">Treble clef zinc finger domain-containing protein</fullName>
    </recommendedName>
</protein>
<name>A0A972GPE8_9BACL</name>
<dbReference type="InterPro" id="IPR025487">
    <property type="entry name" value="DUF4379"/>
</dbReference>
<dbReference type="Pfam" id="PF14311">
    <property type="entry name" value="DUF4379"/>
    <property type="match status" value="2"/>
</dbReference>
<reference evidence="2" key="1">
    <citation type="submission" date="2019-10" db="EMBL/GenBank/DDBJ databases">
        <title>Description of Paenibacillus glebae sp. nov.</title>
        <authorList>
            <person name="Carlier A."/>
            <person name="Qi S."/>
        </authorList>
    </citation>
    <scope>NUCLEOTIDE SEQUENCE</scope>
    <source>
        <strain evidence="2">LMG 31456</strain>
    </source>
</reference>
<evidence type="ECO:0000259" key="1">
    <source>
        <dbReference type="Pfam" id="PF14311"/>
    </source>
</evidence>
<proteinExistence type="predicted"/>
<gene>
    <name evidence="2" type="ORF">GC093_01845</name>
</gene>
<organism evidence="2 3">
    <name type="scientific">Paenibacillus foliorum</name>
    <dbReference type="NCBI Taxonomy" id="2654974"/>
    <lineage>
        <taxon>Bacteria</taxon>
        <taxon>Bacillati</taxon>
        <taxon>Bacillota</taxon>
        <taxon>Bacilli</taxon>
        <taxon>Bacillales</taxon>
        <taxon>Paenibacillaceae</taxon>
        <taxon>Paenibacillus</taxon>
    </lineage>
</organism>
<dbReference type="Gene3D" id="3.40.960.10">
    <property type="entry name" value="VSR Endonuclease"/>
    <property type="match status" value="1"/>
</dbReference>